<dbReference type="PANTHER" id="PTHR30408">
    <property type="entry name" value="TYPE-1 RESTRICTION ENZYME ECOKI SPECIFICITY PROTEIN"/>
    <property type="match status" value="1"/>
</dbReference>
<dbReference type="GO" id="GO:0003677">
    <property type="term" value="F:DNA binding"/>
    <property type="evidence" value="ECO:0007669"/>
    <property type="project" value="UniProtKB-KW"/>
</dbReference>
<evidence type="ECO:0000256" key="2">
    <source>
        <dbReference type="ARBA" id="ARBA00022747"/>
    </source>
</evidence>
<dbReference type="Pfam" id="PF01420">
    <property type="entry name" value="Methylase_S"/>
    <property type="match status" value="2"/>
</dbReference>
<organism evidence="5 6">
    <name type="scientific">Teredinibacter turnerae (strain ATCC 39867 / T7901)</name>
    <dbReference type="NCBI Taxonomy" id="377629"/>
    <lineage>
        <taxon>Bacteria</taxon>
        <taxon>Pseudomonadati</taxon>
        <taxon>Pseudomonadota</taxon>
        <taxon>Gammaproteobacteria</taxon>
        <taxon>Cellvibrionales</taxon>
        <taxon>Cellvibrionaceae</taxon>
        <taxon>Teredinibacter</taxon>
    </lineage>
</organism>
<dbReference type="EMBL" id="CP001614">
    <property type="protein sequence ID" value="ACR12277.1"/>
    <property type="molecule type" value="Genomic_DNA"/>
</dbReference>
<proteinExistence type="inferred from homology"/>
<dbReference type="Gene3D" id="3.90.220.20">
    <property type="entry name" value="DNA methylase specificity domains"/>
    <property type="match status" value="2"/>
</dbReference>
<keyword evidence="6" id="KW-1185">Reference proteome</keyword>
<dbReference type="STRING" id="377629.TERTU_2392"/>
<dbReference type="HOGENOM" id="CLU_021095_0_0_6"/>
<evidence type="ECO:0000256" key="3">
    <source>
        <dbReference type="ARBA" id="ARBA00023125"/>
    </source>
</evidence>
<protein>
    <submittedName>
        <fullName evidence="5">Type I restriction modification DNA specificity domain protein</fullName>
    </submittedName>
</protein>
<gene>
    <name evidence="5" type="primary">hsdS</name>
    <name evidence="5" type="ordered locus">TERTU_2392</name>
</gene>
<name>C5BKC8_TERTT</name>
<dbReference type="REBASE" id="21455">
    <property type="entry name" value="S.TtuTI"/>
</dbReference>
<sequence>MRMSKQNKSLVPEFRFPEFENEGGWERKPIGDGFKRVTNKNTENNQNALTISAQQGLVSQLDYFNKKVAAKDLAGYYLMHKGDFAYNKSYSQGYPMGAIKPLKLYEKGVVSTLYICFRANRGFCNEFYEQYFEAGMLNQQIESIAQEGGRAHGLLNVSVKEFFKDVDILVPTIEEQQKIADCLTSIDELITLHTQKLDALKAHKKGLMQQLFPIEGKKVPKMRFPEFRKAGEWEKCALSDVATIRSGSTPSRSNPEFYEGGDIPWVKTTDLNNSFITVTEECVTSKAKVKINAIGSVLVAMYGGFKQIGRTGMLKVPAATNQALSVLNVDRKQVAPEYVLVWLNAKVGLWRKIASSSRKDPNITGSDVSKFPISFPEIGEQRKIVDCIFSVEEMISEQSEKISSLIAHKNGLVQKLFPVMDDVV</sequence>
<dbReference type="Proteomes" id="UP000009080">
    <property type="component" value="Chromosome"/>
</dbReference>
<dbReference type="PANTHER" id="PTHR30408:SF12">
    <property type="entry name" value="TYPE I RESTRICTION ENZYME MJAVIII SPECIFICITY SUBUNIT"/>
    <property type="match status" value="1"/>
</dbReference>
<keyword evidence="2" id="KW-0680">Restriction system</keyword>
<dbReference type="eggNOG" id="COG0732">
    <property type="taxonomic scope" value="Bacteria"/>
</dbReference>
<evidence type="ECO:0000313" key="6">
    <source>
        <dbReference type="Proteomes" id="UP000009080"/>
    </source>
</evidence>
<evidence type="ECO:0000256" key="1">
    <source>
        <dbReference type="ARBA" id="ARBA00010923"/>
    </source>
</evidence>
<comment type="similarity">
    <text evidence="1">Belongs to the type-I restriction system S methylase family.</text>
</comment>
<feature type="domain" description="Type I restriction modification DNA specificity" evidence="4">
    <location>
        <begin position="232"/>
        <end position="395"/>
    </location>
</feature>
<dbReference type="InterPro" id="IPR052021">
    <property type="entry name" value="Type-I_RS_S_subunit"/>
</dbReference>
<dbReference type="CDD" id="cd17276">
    <property type="entry name" value="RMtype1_S_Sau1132ORF3780P-TRD1-CR1_like"/>
    <property type="match status" value="1"/>
</dbReference>
<dbReference type="InterPro" id="IPR000055">
    <property type="entry name" value="Restrct_endonuc_typeI_TRD"/>
</dbReference>
<dbReference type="InterPro" id="IPR044946">
    <property type="entry name" value="Restrct_endonuc_typeI_TRD_sf"/>
</dbReference>
<dbReference type="GO" id="GO:0009307">
    <property type="term" value="P:DNA restriction-modification system"/>
    <property type="evidence" value="ECO:0007669"/>
    <property type="project" value="UniProtKB-KW"/>
</dbReference>
<evidence type="ECO:0000259" key="4">
    <source>
        <dbReference type="Pfam" id="PF01420"/>
    </source>
</evidence>
<feature type="domain" description="Type I restriction modification DNA specificity" evidence="4">
    <location>
        <begin position="60"/>
        <end position="201"/>
    </location>
</feature>
<reference evidence="5 6" key="1">
    <citation type="journal article" date="2009" name="PLoS ONE">
        <title>The complete genome of Teredinibacter turnerae T7901: an intracellular endosymbiont of marine wood-boring bivalves (shipworms).</title>
        <authorList>
            <person name="Yang J.C."/>
            <person name="Madupu R."/>
            <person name="Durkin A.S."/>
            <person name="Ekborg N.A."/>
            <person name="Pedamallu C.S."/>
            <person name="Hostetler J.B."/>
            <person name="Radune D."/>
            <person name="Toms B.S."/>
            <person name="Henrissat B."/>
            <person name="Coutinho P.M."/>
            <person name="Schwarz S."/>
            <person name="Field L."/>
            <person name="Trindade-Silva A.E."/>
            <person name="Soares C.A.G."/>
            <person name="Elshahawi S."/>
            <person name="Hanora A."/>
            <person name="Schmidt E.W."/>
            <person name="Haygood M.G."/>
            <person name="Posfai J."/>
            <person name="Benner J."/>
            <person name="Madinger C."/>
            <person name="Nove J."/>
            <person name="Anton B."/>
            <person name="Chaudhary K."/>
            <person name="Foster J."/>
            <person name="Holman A."/>
            <person name="Kumar S."/>
            <person name="Lessard P.A."/>
            <person name="Luyten Y.A."/>
            <person name="Slatko B."/>
            <person name="Wood N."/>
            <person name="Wu B."/>
            <person name="Teplitski M."/>
            <person name="Mougous J.D."/>
            <person name="Ward N."/>
            <person name="Eisen J.A."/>
            <person name="Badger J.H."/>
            <person name="Distel D.L."/>
        </authorList>
    </citation>
    <scope>NUCLEOTIDE SEQUENCE [LARGE SCALE GENOMIC DNA]</scope>
    <source>
        <strain evidence="6">ATCC 39867 / T7901</strain>
    </source>
</reference>
<dbReference type="AlphaFoldDB" id="C5BKC8"/>
<keyword evidence="3" id="KW-0238">DNA-binding</keyword>
<accession>C5BKC8</accession>
<dbReference type="KEGG" id="ttu:TERTU_2392"/>
<evidence type="ECO:0000313" key="5">
    <source>
        <dbReference type="EMBL" id="ACR12277.1"/>
    </source>
</evidence>
<dbReference type="SUPFAM" id="SSF116734">
    <property type="entry name" value="DNA methylase specificity domain"/>
    <property type="match status" value="2"/>
</dbReference>